<dbReference type="EMBL" id="GG738888">
    <property type="protein sequence ID" value="EFC41025.1"/>
    <property type="molecule type" value="Genomic_DNA"/>
</dbReference>
<dbReference type="Gene3D" id="3.10.580.10">
    <property type="entry name" value="CBS-domain"/>
    <property type="match status" value="2"/>
</dbReference>
<dbReference type="PANTHER" id="PTHR45720:SF10">
    <property type="entry name" value="CHLORIDE CHANNEL PROTEIN 2"/>
    <property type="match status" value="1"/>
</dbReference>
<dbReference type="VEuPathDB" id="AmoebaDB:NAEGRDRAFT_71118"/>
<dbReference type="OMA" id="IGQLHRE"/>
<dbReference type="SUPFAM" id="SSF81340">
    <property type="entry name" value="Clc chloride channel"/>
    <property type="match status" value="1"/>
</dbReference>
<dbReference type="Pfam" id="PF00654">
    <property type="entry name" value="Voltage_CLC"/>
    <property type="match status" value="1"/>
</dbReference>
<feature type="transmembrane region" description="Helical" evidence="10">
    <location>
        <begin position="219"/>
        <end position="250"/>
    </location>
</feature>
<dbReference type="GO" id="GO:0005247">
    <property type="term" value="F:voltage-gated chloride channel activity"/>
    <property type="evidence" value="ECO:0007669"/>
    <property type="project" value="TreeGrafter"/>
</dbReference>
<evidence type="ECO:0000256" key="6">
    <source>
        <dbReference type="ARBA" id="ARBA00023065"/>
    </source>
</evidence>
<keyword evidence="6" id="KW-0406">Ion transport</keyword>
<feature type="transmembrane region" description="Helical" evidence="10">
    <location>
        <begin position="492"/>
        <end position="510"/>
    </location>
</feature>
<dbReference type="OrthoDB" id="4564at2759"/>
<protein>
    <submittedName>
        <fullName evidence="11">Predicted protein</fullName>
    </submittedName>
</protein>
<feature type="region of interest" description="Disordered" evidence="9">
    <location>
        <begin position="52"/>
        <end position="77"/>
    </location>
</feature>
<dbReference type="RefSeq" id="XP_002673769.1">
    <property type="nucleotide sequence ID" value="XM_002673723.1"/>
</dbReference>
<dbReference type="Gene3D" id="1.10.3080.10">
    <property type="entry name" value="Clc chloride channel"/>
    <property type="match status" value="1"/>
</dbReference>
<dbReference type="PRINTS" id="PR00762">
    <property type="entry name" value="CLCHANNEL"/>
</dbReference>
<evidence type="ECO:0000313" key="11">
    <source>
        <dbReference type="EMBL" id="EFC41025.1"/>
    </source>
</evidence>
<keyword evidence="7 10" id="KW-0472">Membrane</keyword>
<dbReference type="PANTHER" id="PTHR45720">
    <property type="entry name" value="CHLORIDE CHANNEL PROTEIN 2"/>
    <property type="match status" value="1"/>
</dbReference>
<accession>D2VQ05</accession>
<feature type="region of interest" description="Disordered" evidence="9">
    <location>
        <begin position="819"/>
        <end position="843"/>
    </location>
</feature>
<reference evidence="11 12" key="1">
    <citation type="journal article" date="2010" name="Cell">
        <title>The genome of Naegleria gruberi illuminates early eukaryotic versatility.</title>
        <authorList>
            <person name="Fritz-Laylin L.K."/>
            <person name="Prochnik S.E."/>
            <person name="Ginger M.L."/>
            <person name="Dacks J.B."/>
            <person name="Carpenter M.L."/>
            <person name="Field M.C."/>
            <person name="Kuo A."/>
            <person name="Paredez A."/>
            <person name="Chapman J."/>
            <person name="Pham J."/>
            <person name="Shu S."/>
            <person name="Neupane R."/>
            <person name="Cipriano M."/>
            <person name="Mancuso J."/>
            <person name="Tu H."/>
            <person name="Salamov A."/>
            <person name="Lindquist E."/>
            <person name="Shapiro H."/>
            <person name="Lucas S."/>
            <person name="Grigoriev I.V."/>
            <person name="Cande W.Z."/>
            <person name="Fulton C."/>
            <person name="Rokhsar D.S."/>
            <person name="Dawson S.C."/>
        </authorList>
    </citation>
    <scope>NUCLEOTIDE SEQUENCE [LARGE SCALE GENOMIC DNA]</scope>
    <source>
        <strain evidence="11 12">NEG-M</strain>
    </source>
</reference>
<evidence type="ECO:0000256" key="7">
    <source>
        <dbReference type="ARBA" id="ARBA00023136"/>
    </source>
</evidence>
<feature type="transmembrane region" description="Helical" evidence="10">
    <location>
        <begin position="420"/>
        <end position="439"/>
    </location>
</feature>
<feature type="transmembrane region" description="Helical" evidence="10">
    <location>
        <begin position="598"/>
        <end position="618"/>
    </location>
</feature>
<organism evidence="12">
    <name type="scientific">Naegleria gruberi</name>
    <name type="common">Amoeba</name>
    <dbReference type="NCBI Taxonomy" id="5762"/>
    <lineage>
        <taxon>Eukaryota</taxon>
        <taxon>Discoba</taxon>
        <taxon>Heterolobosea</taxon>
        <taxon>Tetramitia</taxon>
        <taxon>Eutetramitia</taxon>
        <taxon>Vahlkampfiidae</taxon>
        <taxon>Naegleria</taxon>
    </lineage>
</organism>
<sequence length="943" mass="104345">MISNKVLTSTPLILDTDRKPTRRNVSFAEEAIATTTTTTPSNGVASATITSTSTIMKPKPKKKTKKEELSSMSHSSSVSSVDTMSVLTLLREASGVENRIRKNHRILERTSTFGSFSQMEFVWTFLTVLGIIGGIIGFYIDIVVEYIVIGRDTILAGMVESTPGLQMFVWVLFNLAFVVLALLLTLWVAPIAEGSGIPPVKAILTGVDSLKEPLSLKTLIVKVLGVPCVVGAGMFVGKVGGMIHIGAALADNLMKLKPFRPLRNNKTLRVQLIGCGCALGVGAVFGAPAGGVLFALEAVGTYYSLRNYLKNFYVALLAAFVSRLLHSLHDQSILLVPVYHVTLDVPSFTIIDFVTLGFLGVVMGLLGVLFAFLNEKLLWLRNKVGRRFFLFLRRKHFKIDDPKSKFRFLKYPLTFVQTQFLWTVLICVITSILCFPTVIGNFMSLSPNALIEDLMLNKPLLKEYGAKGDWIPAQLSEYISETFHSNGMPSEYYTAVFSSLGLFILVRVIITPLSVSLPIPSCIYVTLLIMGAGFGRFWGELWAYILPDGWSMLFGNERAYSLIRPGAYAIVGGLALSASATQAFSTVLIFLEIAGMGIYWPAMLASMIAVKISRLLYYSAYDAQIKLRGWPALLETKTDSEDIKVRDIMVYVDELSVVEETVTFNELQSIFESTKIIPKTFPVVNSKKDLVLVGVVSVKQLQTLYLTLKDSVGKVQSEYEREQAELRAKVPITTTNLNARKGIERVNIVTEPRPEQNNLLLDFDDFFIGNDWIAEGDKIEKEEEESDDDDDFISNLINNPFSVLPGAINLNNILGGGSSSDNNTTNNQTATSTSNVSPAVTTTTPPIVASNEIELEESIKLEEPKEETIVDKKKNELIRLDYDTCQIAIADDTPAVLAHLLFSQLRLDDVFVLWMGRLIGQLHREVLIKKISDRKVLLEQKIV</sequence>
<feature type="transmembrane region" description="Helical" evidence="10">
    <location>
        <begin position="121"/>
        <end position="148"/>
    </location>
</feature>
<keyword evidence="2" id="KW-0813">Transport</keyword>
<evidence type="ECO:0000256" key="1">
    <source>
        <dbReference type="ARBA" id="ARBA00004141"/>
    </source>
</evidence>
<keyword evidence="12" id="KW-1185">Reference proteome</keyword>
<dbReference type="eggNOG" id="KOG0476">
    <property type="taxonomic scope" value="Eukaryota"/>
</dbReference>
<feature type="transmembrane region" description="Helical" evidence="10">
    <location>
        <begin position="348"/>
        <end position="373"/>
    </location>
</feature>
<dbReference type="AlphaFoldDB" id="D2VQ05"/>
<evidence type="ECO:0000256" key="5">
    <source>
        <dbReference type="ARBA" id="ARBA00022989"/>
    </source>
</evidence>
<dbReference type="GeneID" id="8855965"/>
<dbReference type="KEGG" id="ngr:NAEGRDRAFT_71118"/>
<dbReference type="InterPro" id="IPR046342">
    <property type="entry name" value="CBS_dom_sf"/>
</dbReference>
<dbReference type="InterPro" id="IPR050970">
    <property type="entry name" value="Cl_channel_volt-gated"/>
</dbReference>
<dbReference type="InParanoid" id="D2VQ05"/>
<feature type="transmembrane region" description="Helical" evidence="10">
    <location>
        <begin position="566"/>
        <end position="591"/>
    </location>
</feature>
<feature type="transmembrane region" description="Helical" evidence="10">
    <location>
        <begin position="270"/>
        <end position="296"/>
    </location>
</feature>
<evidence type="ECO:0000256" key="10">
    <source>
        <dbReference type="SAM" id="Phobius"/>
    </source>
</evidence>
<name>D2VQ05_NAEGR</name>
<dbReference type="GO" id="GO:0016020">
    <property type="term" value="C:membrane"/>
    <property type="evidence" value="ECO:0007669"/>
    <property type="project" value="UniProtKB-SubCell"/>
</dbReference>
<dbReference type="SUPFAM" id="SSF54631">
    <property type="entry name" value="CBS-domain pair"/>
    <property type="match status" value="1"/>
</dbReference>
<evidence type="ECO:0000256" key="8">
    <source>
        <dbReference type="ARBA" id="ARBA00023214"/>
    </source>
</evidence>
<feature type="transmembrane region" description="Helical" evidence="10">
    <location>
        <begin position="522"/>
        <end position="546"/>
    </location>
</feature>
<keyword evidence="8" id="KW-0868">Chloride</keyword>
<comment type="subcellular location">
    <subcellularLocation>
        <location evidence="1">Membrane</location>
        <topology evidence="1">Multi-pass membrane protein</topology>
    </subcellularLocation>
</comment>
<evidence type="ECO:0000313" key="12">
    <source>
        <dbReference type="Proteomes" id="UP000006671"/>
    </source>
</evidence>
<gene>
    <name evidence="11" type="ORF">NAEGRDRAFT_71118</name>
</gene>
<dbReference type="InterPro" id="IPR014743">
    <property type="entry name" value="Cl-channel_core"/>
</dbReference>
<keyword evidence="5 10" id="KW-1133">Transmembrane helix</keyword>
<feature type="transmembrane region" description="Helical" evidence="10">
    <location>
        <begin position="168"/>
        <end position="189"/>
    </location>
</feature>
<evidence type="ECO:0000256" key="3">
    <source>
        <dbReference type="ARBA" id="ARBA00022692"/>
    </source>
</evidence>
<dbReference type="Proteomes" id="UP000006671">
    <property type="component" value="Unassembled WGS sequence"/>
</dbReference>
<evidence type="ECO:0000256" key="9">
    <source>
        <dbReference type="SAM" id="MobiDB-lite"/>
    </source>
</evidence>
<dbReference type="InterPro" id="IPR001807">
    <property type="entry name" value="ClC"/>
</dbReference>
<keyword evidence="4" id="KW-0677">Repeat</keyword>
<evidence type="ECO:0000256" key="2">
    <source>
        <dbReference type="ARBA" id="ARBA00022448"/>
    </source>
</evidence>
<keyword evidence="3 10" id="KW-0812">Transmembrane</keyword>
<proteinExistence type="predicted"/>
<evidence type="ECO:0000256" key="4">
    <source>
        <dbReference type="ARBA" id="ARBA00022737"/>
    </source>
</evidence>